<comment type="caution">
    <text evidence="1">The sequence shown here is derived from an EMBL/GenBank/DDBJ whole genome shotgun (WGS) entry which is preliminary data.</text>
</comment>
<sequence length="90" mass="9513">MSTDHPGGSLANRRRLMILADTAVRTRDGTTAAEALIELPKVAAGILESIAGQPVMAFMAIGEADVQALREFVLSRQGLAGLQRQVEANP</sequence>
<gene>
    <name evidence="1" type="ORF">DEIGR_400085</name>
</gene>
<dbReference type="RefSeq" id="WP_153013983.1">
    <property type="nucleotide sequence ID" value="NZ_BCMS01000006.1"/>
</dbReference>
<proteinExistence type="predicted"/>
<keyword evidence="2" id="KW-1185">Reference proteome</keyword>
<evidence type="ECO:0000313" key="1">
    <source>
        <dbReference type="EMBL" id="GAQ23952.1"/>
    </source>
</evidence>
<evidence type="ECO:0000313" key="2">
    <source>
        <dbReference type="Proteomes" id="UP000056209"/>
    </source>
</evidence>
<protein>
    <submittedName>
        <fullName evidence="1">Uncharacterized protein</fullName>
    </submittedName>
</protein>
<dbReference type="EMBL" id="BCMS01000006">
    <property type="protein sequence ID" value="GAQ23952.1"/>
    <property type="molecule type" value="Genomic_DNA"/>
</dbReference>
<accession>A0A117DPT6</accession>
<dbReference type="AlphaFoldDB" id="A0A117DPT6"/>
<dbReference type="OrthoDB" id="72272at2"/>
<dbReference type="Proteomes" id="UP000056209">
    <property type="component" value="Unassembled WGS sequence"/>
</dbReference>
<name>A0A117DPT6_9DEIO</name>
<reference evidence="2" key="1">
    <citation type="submission" date="2015-11" db="EMBL/GenBank/DDBJ databases">
        <title>Draft Genome Sequence of the Radioresistant Bacterium Deinococcus grandis, Isolated from Freshwater Fish in Japan.</title>
        <authorList>
            <person name="Satoh K."/>
            <person name="Onodera T."/>
            <person name="Omoso K."/>
            <person name="Takeda-Yano K."/>
            <person name="Katayama T."/>
            <person name="Oono Y."/>
            <person name="Narumi I."/>
        </authorList>
    </citation>
    <scope>NUCLEOTIDE SEQUENCE [LARGE SCALE GENOMIC DNA]</scope>
    <source>
        <strain evidence="2">ATCC 43672</strain>
    </source>
</reference>
<organism evidence="1 2">
    <name type="scientific">Deinococcus grandis</name>
    <dbReference type="NCBI Taxonomy" id="57498"/>
    <lineage>
        <taxon>Bacteria</taxon>
        <taxon>Thermotogati</taxon>
        <taxon>Deinococcota</taxon>
        <taxon>Deinococci</taxon>
        <taxon>Deinococcales</taxon>
        <taxon>Deinococcaceae</taxon>
        <taxon>Deinococcus</taxon>
    </lineage>
</organism>